<dbReference type="Gene3D" id="3.30.200.20">
    <property type="entry name" value="Phosphorylase Kinase, domain 1"/>
    <property type="match status" value="1"/>
</dbReference>
<name>A0A915BNG9_PARUN</name>
<dbReference type="InterPro" id="IPR051837">
    <property type="entry name" value="SortingNexin/PXDomain-PKLike"/>
</dbReference>
<evidence type="ECO:0000313" key="5">
    <source>
        <dbReference type="Proteomes" id="UP000887569"/>
    </source>
</evidence>
<dbReference type="GO" id="GO:0045022">
    <property type="term" value="P:early endosome to late endosome transport"/>
    <property type="evidence" value="ECO:0007669"/>
    <property type="project" value="TreeGrafter"/>
</dbReference>
<dbReference type="GO" id="GO:0008333">
    <property type="term" value="P:endosome to lysosome transport"/>
    <property type="evidence" value="ECO:0007669"/>
    <property type="project" value="TreeGrafter"/>
</dbReference>
<dbReference type="GO" id="GO:0035091">
    <property type="term" value="F:phosphatidylinositol binding"/>
    <property type="evidence" value="ECO:0007669"/>
    <property type="project" value="InterPro"/>
</dbReference>
<proteinExistence type="predicted"/>
<sequence>MWSCEAIDITHPLRCRIVGWKRVASHVEYILEVERLLGNTKKWTIQRRYTQFSEVSKRLEKFGVELGLPPKKVIGNTKEQFIAQRKDALQKFLDVICSHSLFYSSPVVAAFFGIFPPTSIVAAFDEWILLSIRGKSQWALGEKQVNCGWRAGKALYELKCGRNCLTLSAIRYGPDRCGSVEGINEALHFIRGLEYPYVSECVASWADEKGVIAVRPAFNNGTLRDHLYKSNWRDQFFVKYCVERSVFSLEALDVRFICRQVLEALSLFCALSIPFVDVHAGNVSVSDCGCEVIDVEQVLAGQPSFHRPYMLKTSWINTIEDMMVFAFGEFLFELLTGFFSFPMNSANEGLALVPSIFQPILKSIFAPDRRVMPTLIELISSDLFVDIPVAKMNRREIRMPTSVKQLLDGLCENIRQRLCSDRAQQNRIQKEEKIRRLILSEGEKLRRKQIMKREQMKFSKPYTEERDASH</sequence>
<dbReference type="PANTHER" id="PTHR22999">
    <property type="entry name" value="PX SERINE/THREONINE KINASE PXK"/>
    <property type="match status" value="1"/>
</dbReference>
<dbReference type="InterPro" id="IPR001683">
    <property type="entry name" value="PX_dom"/>
</dbReference>
<evidence type="ECO:0000256" key="2">
    <source>
        <dbReference type="ARBA" id="ARBA00022490"/>
    </source>
</evidence>
<reference evidence="6" key="1">
    <citation type="submission" date="2022-11" db="UniProtKB">
        <authorList>
            <consortium name="WormBaseParasite"/>
        </authorList>
    </citation>
    <scope>IDENTIFICATION</scope>
</reference>
<evidence type="ECO:0000259" key="4">
    <source>
        <dbReference type="PROSITE" id="PS50195"/>
    </source>
</evidence>
<dbReference type="AlphaFoldDB" id="A0A915BNG9"/>
<dbReference type="Gene3D" id="3.30.1520.10">
    <property type="entry name" value="Phox-like domain"/>
    <property type="match status" value="1"/>
</dbReference>
<feature type="compositionally biased region" description="Basic and acidic residues" evidence="3">
    <location>
        <begin position="451"/>
        <end position="470"/>
    </location>
</feature>
<comment type="subcellular location">
    <subcellularLocation>
        <location evidence="1">Cytoplasm</location>
    </subcellularLocation>
</comment>
<dbReference type="GO" id="GO:0005770">
    <property type="term" value="C:late endosome"/>
    <property type="evidence" value="ECO:0007669"/>
    <property type="project" value="TreeGrafter"/>
</dbReference>
<keyword evidence="5" id="KW-1185">Reference proteome</keyword>
<feature type="domain" description="PX" evidence="4">
    <location>
        <begin position="7"/>
        <end position="119"/>
    </location>
</feature>
<dbReference type="SUPFAM" id="SSF64268">
    <property type="entry name" value="PX domain"/>
    <property type="match status" value="1"/>
</dbReference>
<organism evidence="5 6">
    <name type="scientific">Parascaris univalens</name>
    <name type="common">Nematode worm</name>
    <dbReference type="NCBI Taxonomy" id="6257"/>
    <lineage>
        <taxon>Eukaryota</taxon>
        <taxon>Metazoa</taxon>
        <taxon>Ecdysozoa</taxon>
        <taxon>Nematoda</taxon>
        <taxon>Chromadorea</taxon>
        <taxon>Rhabditida</taxon>
        <taxon>Spirurina</taxon>
        <taxon>Ascaridomorpha</taxon>
        <taxon>Ascaridoidea</taxon>
        <taxon>Ascarididae</taxon>
        <taxon>Parascaris</taxon>
    </lineage>
</organism>
<dbReference type="Pfam" id="PF00787">
    <property type="entry name" value="PX"/>
    <property type="match status" value="1"/>
</dbReference>
<dbReference type="Gene3D" id="1.10.510.10">
    <property type="entry name" value="Transferase(Phosphotransferase) domain 1"/>
    <property type="match status" value="1"/>
</dbReference>
<dbReference type="GO" id="GO:0005769">
    <property type="term" value="C:early endosome"/>
    <property type="evidence" value="ECO:0007669"/>
    <property type="project" value="TreeGrafter"/>
</dbReference>
<evidence type="ECO:0000256" key="3">
    <source>
        <dbReference type="SAM" id="MobiDB-lite"/>
    </source>
</evidence>
<keyword evidence="2" id="KW-0963">Cytoplasm</keyword>
<dbReference type="WBParaSite" id="PgR048_g058_t02">
    <property type="protein sequence ID" value="PgR048_g058_t02"/>
    <property type="gene ID" value="PgR048_g058"/>
</dbReference>
<dbReference type="InterPro" id="IPR036871">
    <property type="entry name" value="PX_dom_sf"/>
</dbReference>
<accession>A0A915BNG9</accession>
<dbReference type="InterPro" id="IPR011009">
    <property type="entry name" value="Kinase-like_dom_sf"/>
</dbReference>
<feature type="region of interest" description="Disordered" evidence="3">
    <location>
        <begin position="450"/>
        <end position="470"/>
    </location>
</feature>
<dbReference type="SUPFAM" id="SSF56112">
    <property type="entry name" value="Protein kinase-like (PK-like)"/>
    <property type="match status" value="1"/>
</dbReference>
<dbReference type="PANTHER" id="PTHR22999:SF23">
    <property type="entry name" value="SORTING NEXIN-16"/>
    <property type="match status" value="1"/>
</dbReference>
<dbReference type="SMART" id="SM00312">
    <property type="entry name" value="PX"/>
    <property type="match status" value="1"/>
</dbReference>
<dbReference type="Proteomes" id="UP000887569">
    <property type="component" value="Unplaced"/>
</dbReference>
<dbReference type="PROSITE" id="PS50195">
    <property type="entry name" value="PX"/>
    <property type="match status" value="1"/>
</dbReference>
<evidence type="ECO:0000313" key="6">
    <source>
        <dbReference type="WBParaSite" id="PgR048_g058_t02"/>
    </source>
</evidence>
<evidence type="ECO:0000256" key="1">
    <source>
        <dbReference type="ARBA" id="ARBA00004496"/>
    </source>
</evidence>
<dbReference type="GO" id="GO:0006622">
    <property type="term" value="P:protein targeting to lysosome"/>
    <property type="evidence" value="ECO:0007669"/>
    <property type="project" value="TreeGrafter"/>
</dbReference>
<protein>
    <submittedName>
        <fullName evidence="6">PX domain-containing protein</fullName>
    </submittedName>
</protein>